<feature type="transmembrane region" description="Helical" evidence="1">
    <location>
        <begin position="132"/>
        <end position="152"/>
    </location>
</feature>
<evidence type="ECO:0000313" key="2">
    <source>
        <dbReference type="EMBL" id="GII95070.1"/>
    </source>
</evidence>
<comment type="caution">
    <text evidence="2">The sequence shown here is derived from an EMBL/GenBank/DDBJ whole genome shotgun (WGS) entry which is preliminary data.</text>
</comment>
<dbReference type="EMBL" id="BOOW01000032">
    <property type="protein sequence ID" value="GII95070.1"/>
    <property type="molecule type" value="Genomic_DNA"/>
</dbReference>
<keyword evidence="1" id="KW-0472">Membrane</keyword>
<accession>A0A919V7F6</accession>
<evidence type="ECO:0000256" key="1">
    <source>
        <dbReference type="SAM" id="Phobius"/>
    </source>
</evidence>
<protein>
    <recommendedName>
        <fullName evidence="4">DUF1772 domain-containing protein</fullName>
    </recommendedName>
</protein>
<feature type="transmembrane region" description="Helical" evidence="1">
    <location>
        <begin position="52"/>
        <end position="71"/>
    </location>
</feature>
<evidence type="ECO:0000313" key="3">
    <source>
        <dbReference type="Proteomes" id="UP000606172"/>
    </source>
</evidence>
<feature type="transmembrane region" description="Helical" evidence="1">
    <location>
        <begin position="78"/>
        <end position="97"/>
    </location>
</feature>
<keyword evidence="3" id="KW-1185">Reference proteome</keyword>
<dbReference type="AlphaFoldDB" id="A0A919V7F6"/>
<organism evidence="2 3">
    <name type="scientific">Sinosporangium siamense</name>
    <dbReference type="NCBI Taxonomy" id="1367973"/>
    <lineage>
        <taxon>Bacteria</taxon>
        <taxon>Bacillati</taxon>
        <taxon>Actinomycetota</taxon>
        <taxon>Actinomycetes</taxon>
        <taxon>Streptosporangiales</taxon>
        <taxon>Streptosporangiaceae</taxon>
        <taxon>Sinosporangium</taxon>
    </lineage>
</organism>
<evidence type="ECO:0008006" key="4">
    <source>
        <dbReference type="Google" id="ProtNLM"/>
    </source>
</evidence>
<name>A0A919V7F6_9ACTN</name>
<dbReference type="Proteomes" id="UP000606172">
    <property type="component" value="Unassembled WGS sequence"/>
</dbReference>
<gene>
    <name evidence="2" type="ORF">Ssi02_53010</name>
</gene>
<reference evidence="2" key="1">
    <citation type="submission" date="2021-01" db="EMBL/GenBank/DDBJ databases">
        <title>Whole genome shotgun sequence of Sinosporangium siamense NBRC 109515.</title>
        <authorList>
            <person name="Komaki H."/>
            <person name="Tamura T."/>
        </authorList>
    </citation>
    <scope>NUCLEOTIDE SEQUENCE</scope>
    <source>
        <strain evidence="2">NBRC 109515</strain>
    </source>
</reference>
<dbReference type="Pfam" id="PF08592">
    <property type="entry name" value="Anthrone_oxy"/>
    <property type="match status" value="1"/>
</dbReference>
<keyword evidence="1" id="KW-1133">Transmembrane helix</keyword>
<sequence>MITVLVPLALLCSGLAAGGLVISALGGAPLLLALSTENYVPVHQFLVRRFDPFMPLCLCGALVVDVVLAVVTPSLTASILFGSAVAVYLATVAVSLLRNVPINKWVYSLDPHNLPEDWERLDPRVRWRNWNLVRTSLAATGLLLNATAVGFLL</sequence>
<proteinExistence type="predicted"/>
<keyword evidence="1" id="KW-0812">Transmembrane</keyword>
<dbReference type="InterPro" id="IPR013901">
    <property type="entry name" value="Anthrone_oxy"/>
</dbReference>